<comment type="caution">
    <text evidence="1">The sequence shown here is derived from an EMBL/GenBank/DDBJ whole genome shotgun (WGS) entry which is preliminary data.</text>
</comment>
<sequence>MEEIGVLHFLKAPKWAALCPTVDLVAVLGDEYLAVYRFTGKVVWSRRVVRDAEIKWNADGASNINVLRLSWDGIELAALNHTKFHCLHGKCILVGASGANLELYEMTHVEQSTSNTTDHAKVLKDIEAEIEHLNACFCKIRDQIVNFGVDQIVQMYTTADQKLFSGFSERVMSLNTRQQESRYHTAHTGISSNLRRLSKGHEAECQEMRRLISDHQEGWDILVLWLRGIQQSVLAEDTARKWQSKCTSTTMSKVLNILQKSTDVWNDQVVWLCNLLKVSFTEPPIRVNLKFITTIEETCVTNVVSDEHYIVTISDCKISRVHLSSLESCRWDTIQGSQILDAHNLLYSKEEDLIRLNFDTCESSTVGHWDFANVPFTVCSARRTILAAVDNRLHALSID</sequence>
<evidence type="ECO:0000313" key="1">
    <source>
        <dbReference type="EMBL" id="PJF17125.1"/>
    </source>
</evidence>
<dbReference type="AlphaFoldDB" id="A0A2H9THC6"/>
<name>A0A2H9THC6_9FUNG</name>
<dbReference type="Proteomes" id="UP000240830">
    <property type="component" value="Unassembled WGS sequence"/>
</dbReference>
<proteinExistence type="predicted"/>
<gene>
    <name evidence="1" type="ORF">PSACC_03056</name>
</gene>
<keyword evidence="2" id="KW-1185">Reference proteome</keyword>
<evidence type="ECO:0000313" key="2">
    <source>
        <dbReference type="Proteomes" id="UP000240830"/>
    </source>
</evidence>
<reference evidence="1 2" key="1">
    <citation type="submission" date="2016-10" db="EMBL/GenBank/DDBJ databases">
        <title>The genome of Paramicrosporidium saccamoebae is the missing link in understanding Cryptomycota and Microsporidia evolution.</title>
        <authorList>
            <person name="Quandt C.A."/>
            <person name="Beaudet D."/>
            <person name="Corsaro D."/>
            <person name="Michel R."/>
            <person name="Corradi N."/>
            <person name="James T."/>
        </authorList>
    </citation>
    <scope>NUCLEOTIDE SEQUENCE [LARGE SCALE GENOMIC DNA]</scope>
    <source>
        <strain evidence="1 2">KSL3</strain>
    </source>
</reference>
<organism evidence="1 2">
    <name type="scientific">Paramicrosporidium saccamoebae</name>
    <dbReference type="NCBI Taxonomy" id="1246581"/>
    <lineage>
        <taxon>Eukaryota</taxon>
        <taxon>Fungi</taxon>
        <taxon>Fungi incertae sedis</taxon>
        <taxon>Cryptomycota</taxon>
        <taxon>Cryptomycota incertae sedis</taxon>
        <taxon>Paramicrosporidium</taxon>
    </lineage>
</organism>
<dbReference type="EMBL" id="MTSL01000190">
    <property type="protein sequence ID" value="PJF17125.1"/>
    <property type="molecule type" value="Genomic_DNA"/>
</dbReference>
<accession>A0A2H9THC6</accession>
<protein>
    <submittedName>
        <fullName evidence="1">Uncharacterized protein</fullName>
    </submittedName>
</protein>
<dbReference type="OrthoDB" id="10259843at2759"/>